<dbReference type="EMBL" id="KZ613482">
    <property type="protein sequence ID" value="PMD21259.1"/>
    <property type="molecule type" value="Genomic_DNA"/>
</dbReference>
<evidence type="ECO:0000256" key="1">
    <source>
        <dbReference type="ARBA" id="ARBA00004123"/>
    </source>
</evidence>
<dbReference type="GO" id="GO:0006351">
    <property type="term" value="P:DNA-templated transcription"/>
    <property type="evidence" value="ECO:0007669"/>
    <property type="project" value="InterPro"/>
</dbReference>
<dbReference type="PANTHER" id="PTHR47540">
    <property type="entry name" value="THIAMINE REPRESSIBLE GENES REGULATORY PROTEIN THI5"/>
    <property type="match status" value="1"/>
</dbReference>
<keyword evidence="5" id="KW-0804">Transcription</keyword>
<dbReference type="InterPro" id="IPR051711">
    <property type="entry name" value="Stress_Response_Reg"/>
</dbReference>
<evidence type="ECO:0000256" key="7">
    <source>
        <dbReference type="SAM" id="MobiDB-lite"/>
    </source>
</evidence>
<dbReference type="Pfam" id="PF04082">
    <property type="entry name" value="Fungal_trans"/>
    <property type="match status" value="1"/>
</dbReference>
<dbReference type="AlphaFoldDB" id="A0A2J6Q4S0"/>
<dbReference type="Gene3D" id="4.10.240.10">
    <property type="entry name" value="Zn(2)-C6 fungal-type DNA-binding domain"/>
    <property type="match status" value="1"/>
</dbReference>
<dbReference type="CDD" id="cd00067">
    <property type="entry name" value="GAL4"/>
    <property type="match status" value="1"/>
</dbReference>
<evidence type="ECO:0000256" key="4">
    <source>
        <dbReference type="ARBA" id="ARBA00023125"/>
    </source>
</evidence>
<reference evidence="9 10" key="1">
    <citation type="submission" date="2016-05" db="EMBL/GenBank/DDBJ databases">
        <title>A degradative enzymes factory behind the ericoid mycorrhizal symbiosis.</title>
        <authorList>
            <consortium name="DOE Joint Genome Institute"/>
            <person name="Martino E."/>
            <person name="Morin E."/>
            <person name="Grelet G."/>
            <person name="Kuo A."/>
            <person name="Kohler A."/>
            <person name="Daghino S."/>
            <person name="Barry K."/>
            <person name="Choi C."/>
            <person name="Cichocki N."/>
            <person name="Clum A."/>
            <person name="Copeland A."/>
            <person name="Hainaut M."/>
            <person name="Haridas S."/>
            <person name="Labutti K."/>
            <person name="Lindquist E."/>
            <person name="Lipzen A."/>
            <person name="Khouja H.-R."/>
            <person name="Murat C."/>
            <person name="Ohm R."/>
            <person name="Olson A."/>
            <person name="Spatafora J."/>
            <person name="Veneault-Fourrey C."/>
            <person name="Henrissat B."/>
            <person name="Grigoriev I."/>
            <person name="Martin F."/>
            <person name="Perotto S."/>
        </authorList>
    </citation>
    <scope>NUCLEOTIDE SEQUENCE [LARGE SCALE GENOMIC DNA]</scope>
    <source>
        <strain evidence="9 10">UAMH 7357</strain>
    </source>
</reference>
<evidence type="ECO:0000256" key="5">
    <source>
        <dbReference type="ARBA" id="ARBA00023163"/>
    </source>
</evidence>
<dbReference type="OrthoDB" id="2579025at2759"/>
<dbReference type="PROSITE" id="PS00463">
    <property type="entry name" value="ZN2_CY6_FUNGAL_1"/>
    <property type="match status" value="1"/>
</dbReference>
<dbReference type="PROSITE" id="PS50048">
    <property type="entry name" value="ZN2_CY6_FUNGAL_2"/>
    <property type="match status" value="1"/>
</dbReference>
<keyword evidence="2" id="KW-0479">Metal-binding</keyword>
<comment type="subcellular location">
    <subcellularLocation>
        <location evidence="1">Nucleus</location>
    </subcellularLocation>
</comment>
<dbReference type="STRING" id="1745343.A0A2J6Q4S0"/>
<dbReference type="Proteomes" id="UP000235672">
    <property type="component" value="Unassembled WGS sequence"/>
</dbReference>
<dbReference type="GO" id="GO:0005634">
    <property type="term" value="C:nucleus"/>
    <property type="evidence" value="ECO:0007669"/>
    <property type="project" value="UniProtKB-SubCell"/>
</dbReference>
<evidence type="ECO:0000256" key="2">
    <source>
        <dbReference type="ARBA" id="ARBA00022723"/>
    </source>
</evidence>
<proteinExistence type="predicted"/>
<dbReference type="CDD" id="cd12148">
    <property type="entry name" value="fungal_TF_MHR"/>
    <property type="match status" value="1"/>
</dbReference>
<evidence type="ECO:0000256" key="6">
    <source>
        <dbReference type="ARBA" id="ARBA00023242"/>
    </source>
</evidence>
<evidence type="ECO:0000313" key="9">
    <source>
        <dbReference type="EMBL" id="PMD21259.1"/>
    </source>
</evidence>
<evidence type="ECO:0000313" key="10">
    <source>
        <dbReference type="Proteomes" id="UP000235672"/>
    </source>
</evidence>
<feature type="compositionally biased region" description="Polar residues" evidence="7">
    <location>
        <begin position="88"/>
        <end position="103"/>
    </location>
</feature>
<dbReference type="GO" id="GO:0000981">
    <property type="term" value="F:DNA-binding transcription factor activity, RNA polymerase II-specific"/>
    <property type="evidence" value="ECO:0007669"/>
    <property type="project" value="InterPro"/>
</dbReference>
<dbReference type="SUPFAM" id="SSF57701">
    <property type="entry name" value="Zn2/Cys6 DNA-binding domain"/>
    <property type="match status" value="1"/>
</dbReference>
<organism evidence="9 10">
    <name type="scientific">Hyaloscypha hepaticicola</name>
    <dbReference type="NCBI Taxonomy" id="2082293"/>
    <lineage>
        <taxon>Eukaryota</taxon>
        <taxon>Fungi</taxon>
        <taxon>Dikarya</taxon>
        <taxon>Ascomycota</taxon>
        <taxon>Pezizomycotina</taxon>
        <taxon>Leotiomycetes</taxon>
        <taxon>Helotiales</taxon>
        <taxon>Hyaloscyphaceae</taxon>
        <taxon>Hyaloscypha</taxon>
    </lineage>
</organism>
<feature type="compositionally biased region" description="Polar residues" evidence="7">
    <location>
        <begin position="116"/>
        <end position="128"/>
    </location>
</feature>
<dbReference type="SMART" id="SM00906">
    <property type="entry name" value="Fungal_trans"/>
    <property type="match status" value="1"/>
</dbReference>
<keyword evidence="3" id="KW-0805">Transcription regulation</keyword>
<keyword evidence="10" id="KW-1185">Reference proteome</keyword>
<evidence type="ECO:0000256" key="3">
    <source>
        <dbReference type="ARBA" id="ARBA00023015"/>
    </source>
</evidence>
<dbReference type="InterPro" id="IPR007219">
    <property type="entry name" value="XnlR_reg_dom"/>
</dbReference>
<feature type="region of interest" description="Disordered" evidence="7">
    <location>
        <begin position="1"/>
        <end position="33"/>
    </location>
</feature>
<dbReference type="GO" id="GO:0045944">
    <property type="term" value="P:positive regulation of transcription by RNA polymerase II"/>
    <property type="evidence" value="ECO:0007669"/>
    <property type="project" value="TreeGrafter"/>
</dbReference>
<gene>
    <name evidence="9" type="ORF">NA56DRAFT_659247</name>
</gene>
<keyword evidence="6" id="KW-0539">Nucleus</keyword>
<protein>
    <recommendedName>
        <fullName evidence="8">Zn(2)-C6 fungal-type domain-containing protein</fullName>
    </recommendedName>
</protein>
<dbReference type="GO" id="GO:0043565">
    <property type="term" value="F:sequence-specific DNA binding"/>
    <property type="evidence" value="ECO:0007669"/>
    <property type="project" value="TreeGrafter"/>
</dbReference>
<feature type="domain" description="Zn(2)-C6 fungal-type" evidence="8">
    <location>
        <begin position="34"/>
        <end position="63"/>
    </location>
</feature>
<dbReference type="Pfam" id="PF00172">
    <property type="entry name" value="Zn_clus"/>
    <property type="match status" value="1"/>
</dbReference>
<dbReference type="GO" id="GO:0008270">
    <property type="term" value="F:zinc ion binding"/>
    <property type="evidence" value="ECO:0007669"/>
    <property type="project" value="InterPro"/>
</dbReference>
<name>A0A2J6Q4S0_9HELO</name>
<dbReference type="PANTHER" id="PTHR47540:SF3">
    <property type="entry name" value="ZN(II)2CYS6 TRANSCRIPTION FACTOR (EUROFUNG)"/>
    <property type="match status" value="1"/>
</dbReference>
<dbReference type="SMART" id="SM00066">
    <property type="entry name" value="GAL4"/>
    <property type="match status" value="1"/>
</dbReference>
<dbReference type="InterPro" id="IPR036864">
    <property type="entry name" value="Zn2-C6_fun-type_DNA-bd_sf"/>
</dbReference>
<keyword evidence="4" id="KW-0238">DNA-binding</keyword>
<evidence type="ECO:0000259" key="8">
    <source>
        <dbReference type="PROSITE" id="PS50048"/>
    </source>
</evidence>
<feature type="region of interest" description="Disordered" evidence="7">
    <location>
        <begin position="69"/>
        <end position="138"/>
    </location>
</feature>
<accession>A0A2J6Q4S0</accession>
<sequence length="749" mass="83541">MSHTTGESGTKRKHSASSSSRVLKKDERKKVSRACDTCKSRKLRCTGTQPCSRCNSQGLSCEYNALHRRGRPPSPEPAEPFRTLSHEIPSSTSPTRDTVQQGKASVLPIDIRSDDVSISNHQKSSRSSQEPEETRFEGHYIGPTSGIAFLHRAQRRFKQDFAGIVSSNVIGKLSPESTVFSFGDGYYPTYSASDLNFPPRQQAKHLVDKYFDFAMPTYRFLHRAIVESWLDRICDENENRAVDGPPLSNAKIAIVLLTLATATFGVYFAAAEQRIANETGPVRLESVQARLAQCMYLLGSSRINQAWYTFGTASQMVLALGIHRKRFSQSSGSTSSLVEVEMRKRVFWSAYTLDKYLSVILGRPRVFRDEDIDQNFPERFNDADLTTNASNPKAAQNQCVSDGPVFHAKLVRIVGKISSDLYPTNKNPGTDWMQTAQQITAELKAWKESLPPFLEPEKVDPTMLIPIFQRQSTVLRLAYLNALILANRPSLLSNFADLNRSQDPPSGELESSLKECIDAASAVVETVNGFIEQSRMRKPFWFTHYISFCAISTLYVYAIQQSKSGGQPRWSNIASYAHLQHFEAGERCQRNIYATTAPSSPFRRYNIILDELKKEVLIRLGRAPPPNTTGLNKPEVRTPEQAEVTRPPYLMDSSGGTPNGTPVNNTTYPMEIGAMDQLVGPENQALIPRNYFGNLPADLRMPGGGAEIFDDCMMDLGLFGPQGELVGWAELDSCAIAWPDGLEYDSWHV</sequence>
<dbReference type="InterPro" id="IPR001138">
    <property type="entry name" value="Zn2Cys6_DnaBD"/>
</dbReference>